<evidence type="ECO:0000313" key="8">
    <source>
        <dbReference type="EMBL" id="TID17631.1"/>
    </source>
</evidence>
<dbReference type="GO" id="GO:0007031">
    <property type="term" value="P:peroxisome organization"/>
    <property type="evidence" value="ECO:0007669"/>
    <property type="project" value="TreeGrafter"/>
</dbReference>
<evidence type="ECO:0000259" key="7">
    <source>
        <dbReference type="Pfam" id="PF06398"/>
    </source>
</evidence>
<dbReference type="GO" id="GO:0005778">
    <property type="term" value="C:peroxisomal membrane"/>
    <property type="evidence" value="ECO:0007669"/>
    <property type="project" value="UniProtKB-ARBA"/>
</dbReference>
<dbReference type="Proteomes" id="UP000307173">
    <property type="component" value="Unassembled WGS sequence"/>
</dbReference>
<evidence type="ECO:0000256" key="4">
    <source>
        <dbReference type="ARBA" id="ARBA00023136"/>
    </source>
</evidence>
<protein>
    <recommendedName>
        <fullName evidence="7">TECPR1-like DysF domain-containing protein</fullName>
    </recommendedName>
</protein>
<evidence type="ECO:0000256" key="5">
    <source>
        <dbReference type="SAM" id="MobiDB-lite"/>
    </source>
</evidence>
<feature type="region of interest" description="Disordered" evidence="5">
    <location>
        <begin position="214"/>
        <end position="257"/>
    </location>
</feature>
<dbReference type="STRING" id="52247.A0A4T0WYU0"/>
<sequence length="1392" mass="156880">MHVKCASSDAAKKIVGVTVRPADLHKMNSKLAEDYFSMVKPSNGGTPFSGNLAPPGLYTSLSWAESPDLDGLTRTKSHTGAPLFKIPTSTKIQTDDTIYTYHKIHLTTPVPDNLKPETPSDVLKKLTGKCIECTNLSNPTCSHLNDNEKKDSSRVRLLKTPSGHRIVPVKSILAKKGNESANVDAHFSNSVSFDTVNLKFSDDINNYPLSAFSDSDSDDGSSYNFELREGRSRSRRSDPAARLASPRSPSRSMSPSNRLLPALERAGDIHNLFEIKYPTSPIITHDACTLTRKHKLFDDLYAGRLKHTWVGIDWACNELLEDGDSLIIIASIKNPGRSLSRLQGRNTDLSIEVNITENKIRNSPEYAQAATENILKYALSILNPNRIVKITVELAVGPTNDVLQDMFELYQPSLTIIGVKPGKAAPTKAWATKRLTDRIVVKSPIPTIIVSPVNMGLYEEKLFKVLDKRMNLLRKEHSSTVQEVDELLNELDNVGIYTADDQLRDIKKLSNDDEAILNEVESIKKIFSESSGPNLSEPLDTKSVSSESSSIFGDNDTDNEGNEDAQSDLSVSSENPPALFVPNNQTSSFKIKKFELSSQIKIYKETLKLESEPLNEDSFKRYLTVVSDAVGEYGVQLAEHAKEGEKESALVRTLTGAPEEIRKTKSMVSVITDDEERDFNEKLKKYRQQKKLEQQQKSYKGSISKIPKINIADSSDAINLSTSPTLSSSSNGSARSASSFKGNNGVDSTLQSNNASVATIDMESLGNKIWDTAQSFSAAMEHAHSESGISGIFSSEKTTSQPLNKRSKSDNTTLPDIKENVSTSKETMTSKYADKFMERLISMAIPTTTTSSKRELDRVTQRIEMQKSRPQLSMQLMSKNSILLLQRLSIPFETIDSIINFINWEYPSITIATMLFISLCLLKPINMLTTPLFYICFEIIIPAYMLRNPNIDESVEGWENELPRPVNEFSREFLLNLTDLQNHMLLYVHTWNFINSWCWKLFYFKDEILTWTVFVVLLLSGIFLQLFGTSLVLICFPYMKLLTVILAWVIIIALHPSNRERILEHFFSEELRLKTVSTLNYYEAKLIKELDLSSSQLELRQLEVFELQVFVEETRTLNGIPIQGTLLLDNILPPDGWKYVNNTDLTESNDTFGEDDSTTQTKDKYERKRHLIFDSEKNKMMKEKRKYAKRAKKLGKKQRLGNQDILIDRNSELHKSKMNIEKRRQSNDFSNVLLDPLVVDKQLIEQLDTGVKHDGWYIDLCPSKWITDNYLNDVLEVDEDTKWVYDLVIMGNGVNAYSAGLGVSQGKLKRNRGDVRRRRWVRYVVREIVKGVHSDTFSYKDDAAVESTEESDYNGSDSGNCSEECEEEVGEEGLNDEEELKGCDSEEGVKES</sequence>
<name>A0A4T0WYU0_9ASCO</name>
<keyword evidence="3 6" id="KW-1133">Transmembrane helix</keyword>
<feature type="compositionally biased region" description="Polar residues" evidence="5">
    <location>
        <begin position="797"/>
        <end position="816"/>
    </location>
</feature>
<feature type="compositionally biased region" description="Low complexity" evidence="5">
    <location>
        <begin position="240"/>
        <end position="257"/>
    </location>
</feature>
<dbReference type="InterPro" id="IPR052816">
    <property type="entry name" value="Peroxisomal_Membrane_PEX28-32"/>
</dbReference>
<dbReference type="EMBL" id="SELW01000624">
    <property type="protein sequence ID" value="TID17631.1"/>
    <property type="molecule type" value="Genomic_DNA"/>
</dbReference>
<feature type="compositionally biased region" description="Acidic residues" evidence="5">
    <location>
        <begin position="1363"/>
        <end position="1379"/>
    </location>
</feature>
<evidence type="ECO:0000256" key="2">
    <source>
        <dbReference type="ARBA" id="ARBA00022692"/>
    </source>
</evidence>
<feature type="region of interest" description="Disordered" evidence="5">
    <location>
        <begin position="787"/>
        <end position="816"/>
    </location>
</feature>
<feature type="compositionally biased region" description="Acidic residues" evidence="5">
    <location>
        <begin position="555"/>
        <end position="566"/>
    </location>
</feature>
<gene>
    <name evidence="8" type="ORF">CANINC_003997</name>
</gene>
<feature type="compositionally biased region" description="Basic and acidic residues" evidence="5">
    <location>
        <begin position="1380"/>
        <end position="1392"/>
    </location>
</feature>
<evidence type="ECO:0000256" key="3">
    <source>
        <dbReference type="ARBA" id="ARBA00022989"/>
    </source>
</evidence>
<feature type="domain" description="TECPR1-like DysF" evidence="7">
    <location>
        <begin position="872"/>
        <end position="1109"/>
    </location>
</feature>
<evidence type="ECO:0000256" key="1">
    <source>
        <dbReference type="ARBA" id="ARBA00004141"/>
    </source>
</evidence>
<feature type="region of interest" description="Disordered" evidence="5">
    <location>
        <begin position="722"/>
        <end position="748"/>
    </location>
</feature>
<keyword evidence="9" id="KW-1185">Reference proteome</keyword>
<evidence type="ECO:0000313" key="9">
    <source>
        <dbReference type="Proteomes" id="UP000307173"/>
    </source>
</evidence>
<keyword evidence="4 6" id="KW-0472">Membrane</keyword>
<feature type="compositionally biased region" description="Low complexity" evidence="5">
    <location>
        <begin position="722"/>
        <end position="739"/>
    </location>
</feature>
<feature type="transmembrane region" description="Helical" evidence="6">
    <location>
        <begin position="1008"/>
        <end position="1025"/>
    </location>
</feature>
<comment type="subcellular location">
    <subcellularLocation>
        <location evidence="1">Membrane</location>
        <topology evidence="1">Multi-pass membrane protein</topology>
    </subcellularLocation>
</comment>
<comment type="caution">
    <text evidence="8">The sequence shown here is derived from an EMBL/GenBank/DDBJ whole genome shotgun (WGS) entry which is preliminary data.</text>
</comment>
<feature type="compositionally biased region" description="Polar residues" evidence="5">
    <location>
        <begin position="542"/>
        <end position="552"/>
    </location>
</feature>
<reference evidence="8 9" key="1">
    <citation type="journal article" date="2019" name="Front. Genet.">
        <title>Whole-Genome Sequencing of the Opportunistic Yeast Pathogen Candida inconspicua Uncovers Its Hybrid Origin.</title>
        <authorList>
            <person name="Mixao V."/>
            <person name="Hansen A.P."/>
            <person name="Saus E."/>
            <person name="Boekhout T."/>
            <person name="Lass-Florl C."/>
            <person name="Gabaldon T."/>
        </authorList>
    </citation>
    <scope>NUCLEOTIDE SEQUENCE [LARGE SCALE GENOMIC DNA]</scope>
    <source>
        <strain evidence="8 9">CBS 180</strain>
    </source>
</reference>
<dbReference type="PANTHER" id="PTHR28304:SF2">
    <property type="entry name" value="PEROXISOMAL MEMBRANE PROTEIN PEX29"/>
    <property type="match status" value="1"/>
</dbReference>
<feature type="compositionally biased region" description="Basic and acidic residues" evidence="5">
    <location>
        <begin position="226"/>
        <end position="239"/>
    </location>
</feature>
<dbReference type="Pfam" id="PF06398">
    <property type="entry name" value="Pex24p"/>
    <property type="match status" value="1"/>
</dbReference>
<proteinExistence type="predicted"/>
<feature type="region of interest" description="Disordered" evidence="5">
    <location>
        <begin position="1343"/>
        <end position="1392"/>
    </location>
</feature>
<dbReference type="OrthoDB" id="843225at2759"/>
<feature type="compositionally biased region" description="Low complexity" evidence="5">
    <location>
        <begin position="787"/>
        <end position="796"/>
    </location>
</feature>
<dbReference type="PANTHER" id="PTHR28304">
    <property type="entry name" value="PEROXISOMAL MEMBRANE PROTEIN PEX29"/>
    <property type="match status" value="1"/>
</dbReference>
<evidence type="ECO:0000256" key="6">
    <source>
        <dbReference type="SAM" id="Phobius"/>
    </source>
</evidence>
<keyword evidence="2 6" id="KW-0812">Transmembrane</keyword>
<accession>A0A4T0WYU0</accession>
<feature type="region of interest" description="Disordered" evidence="5">
    <location>
        <begin position="531"/>
        <end position="582"/>
    </location>
</feature>
<feature type="transmembrane region" description="Helical" evidence="6">
    <location>
        <begin position="1031"/>
        <end position="1054"/>
    </location>
</feature>
<organism evidence="8 9">
    <name type="scientific">Pichia inconspicua</name>
    <dbReference type="NCBI Taxonomy" id="52247"/>
    <lineage>
        <taxon>Eukaryota</taxon>
        <taxon>Fungi</taxon>
        <taxon>Dikarya</taxon>
        <taxon>Ascomycota</taxon>
        <taxon>Saccharomycotina</taxon>
        <taxon>Pichiomycetes</taxon>
        <taxon>Pichiales</taxon>
        <taxon>Pichiaceae</taxon>
        <taxon>Pichia</taxon>
    </lineage>
</organism>
<dbReference type="InterPro" id="IPR010482">
    <property type="entry name" value="TECPR1-like_DysF"/>
</dbReference>